<dbReference type="InterPro" id="IPR000485">
    <property type="entry name" value="AsnC-type_HTH_dom"/>
</dbReference>
<reference evidence="6 7" key="1">
    <citation type="submission" date="2017-12" db="EMBL/GenBank/DDBJ databases">
        <title>The genome sequence of Caulobacter flavus CGMCC1 15093.</title>
        <authorList>
            <person name="Gao J."/>
            <person name="Mao X."/>
            <person name="Sun J."/>
        </authorList>
    </citation>
    <scope>NUCLEOTIDE SEQUENCE [LARGE SCALE GENOMIC DNA]</scope>
    <source>
        <strain evidence="6 7">CGMCC1 15093</strain>
    </source>
</reference>
<dbReference type="PANTHER" id="PTHR30154:SF34">
    <property type="entry name" value="TRANSCRIPTIONAL REGULATOR AZLB"/>
    <property type="match status" value="1"/>
</dbReference>
<name>A0A2N5CVE5_9CAUL</name>
<dbReference type="Proteomes" id="UP000281192">
    <property type="component" value="Chromosome"/>
</dbReference>
<dbReference type="PROSITE" id="PS50956">
    <property type="entry name" value="HTH_ASNC_2"/>
    <property type="match status" value="1"/>
</dbReference>
<feature type="domain" description="HTH asnC-type" evidence="4">
    <location>
        <begin position="7"/>
        <end position="70"/>
    </location>
</feature>
<sequence>MTKSVTLDNFDRRLLELVRRDNLEPARSLAEKVGLSESAVLRRLRRLRKEGVIVADVAIVDPARLNAGLTMHVLVQMEREGSAIYNAFAAGVAARKEVLSAWHVTGSTDFVLLVTVPTMEAYEAFTNEVLNDDRRVRSFTTLVGIREIVRQDPSRAPLVK</sequence>
<keyword evidence="8" id="KW-1185">Reference proteome</keyword>
<dbReference type="RefSeq" id="WP_101712490.1">
    <property type="nucleotide sequence ID" value="NZ_CP026100.1"/>
</dbReference>
<keyword evidence="2" id="KW-0238">DNA-binding</keyword>
<evidence type="ECO:0000256" key="3">
    <source>
        <dbReference type="ARBA" id="ARBA00023163"/>
    </source>
</evidence>
<dbReference type="InterPro" id="IPR036390">
    <property type="entry name" value="WH_DNA-bd_sf"/>
</dbReference>
<dbReference type="OrthoDB" id="8590699at2"/>
<dbReference type="PRINTS" id="PR00033">
    <property type="entry name" value="HTHASNC"/>
</dbReference>
<proteinExistence type="predicted"/>
<evidence type="ECO:0000313" key="5">
    <source>
        <dbReference type="EMBL" id="AYV46848.1"/>
    </source>
</evidence>
<evidence type="ECO:0000259" key="4">
    <source>
        <dbReference type="PROSITE" id="PS50956"/>
    </source>
</evidence>
<dbReference type="KEGG" id="cfh:C1707_11565"/>
<dbReference type="InterPro" id="IPR019888">
    <property type="entry name" value="Tscrpt_reg_AsnC-like"/>
</dbReference>
<gene>
    <name evidence="5" type="ORF">C1707_11565</name>
    <name evidence="6" type="ORF">CFHF_07980</name>
</gene>
<dbReference type="InterPro" id="IPR019887">
    <property type="entry name" value="Tscrpt_reg_AsnC/Lrp_C"/>
</dbReference>
<evidence type="ECO:0000256" key="1">
    <source>
        <dbReference type="ARBA" id="ARBA00023015"/>
    </source>
</evidence>
<dbReference type="GO" id="GO:0005829">
    <property type="term" value="C:cytosol"/>
    <property type="evidence" value="ECO:0007669"/>
    <property type="project" value="TreeGrafter"/>
</dbReference>
<accession>A0A2N5CVE5</accession>
<evidence type="ECO:0000313" key="8">
    <source>
        <dbReference type="Proteomes" id="UP000281192"/>
    </source>
</evidence>
<dbReference type="PANTHER" id="PTHR30154">
    <property type="entry name" value="LEUCINE-RESPONSIVE REGULATORY PROTEIN"/>
    <property type="match status" value="1"/>
</dbReference>
<evidence type="ECO:0000256" key="2">
    <source>
        <dbReference type="ARBA" id="ARBA00023125"/>
    </source>
</evidence>
<dbReference type="SUPFAM" id="SSF54909">
    <property type="entry name" value="Dimeric alpha+beta barrel"/>
    <property type="match status" value="1"/>
</dbReference>
<dbReference type="EMBL" id="PJRQ01000015">
    <property type="protein sequence ID" value="PLR17756.1"/>
    <property type="molecule type" value="Genomic_DNA"/>
</dbReference>
<dbReference type="SUPFAM" id="SSF46785">
    <property type="entry name" value="Winged helix' DNA-binding domain"/>
    <property type="match status" value="1"/>
</dbReference>
<reference evidence="5 8" key="2">
    <citation type="submission" date="2018-01" db="EMBL/GenBank/DDBJ databases">
        <title>Complete genome sequence of Caulobacter flavus RHGG3.</title>
        <authorList>
            <person name="Yang E."/>
        </authorList>
    </citation>
    <scope>NUCLEOTIDE SEQUENCE [LARGE SCALE GENOMIC DNA]</scope>
    <source>
        <strain evidence="5 8">RHGG3</strain>
    </source>
</reference>
<dbReference type="GO" id="GO:0043565">
    <property type="term" value="F:sequence-specific DNA binding"/>
    <property type="evidence" value="ECO:0007669"/>
    <property type="project" value="InterPro"/>
</dbReference>
<dbReference type="SMART" id="SM00344">
    <property type="entry name" value="HTH_ASNC"/>
    <property type="match status" value="1"/>
</dbReference>
<dbReference type="InterPro" id="IPR011008">
    <property type="entry name" value="Dimeric_a/b-barrel"/>
</dbReference>
<keyword evidence="1" id="KW-0805">Transcription regulation</keyword>
<organism evidence="6 7">
    <name type="scientific">Caulobacter flavus</name>
    <dbReference type="NCBI Taxonomy" id="1679497"/>
    <lineage>
        <taxon>Bacteria</taxon>
        <taxon>Pseudomonadati</taxon>
        <taxon>Pseudomonadota</taxon>
        <taxon>Alphaproteobacteria</taxon>
        <taxon>Caulobacterales</taxon>
        <taxon>Caulobacteraceae</taxon>
        <taxon>Caulobacter</taxon>
    </lineage>
</organism>
<dbReference type="Gene3D" id="3.30.70.920">
    <property type="match status" value="1"/>
</dbReference>
<keyword evidence="3" id="KW-0804">Transcription</keyword>
<evidence type="ECO:0000313" key="6">
    <source>
        <dbReference type="EMBL" id="PLR17756.1"/>
    </source>
</evidence>
<dbReference type="EMBL" id="CP026100">
    <property type="protein sequence ID" value="AYV46848.1"/>
    <property type="molecule type" value="Genomic_DNA"/>
</dbReference>
<evidence type="ECO:0000313" key="7">
    <source>
        <dbReference type="Proteomes" id="UP000234483"/>
    </source>
</evidence>
<dbReference type="Gene3D" id="1.10.10.10">
    <property type="entry name" value="Winged helix-like DNA-binding domain superfamily/Winged helix DNA-binding domain"/>
    <property type="match status" value="1"/>
</dbReference>
<protein>
    <submittedName>
        <fullName evidence="6">Lrp/AsnC family transcriptional regulator</fullName>
    </submittedName>
</protein>
<dbReference type="Proteomes" id="UP000234483">
    <property type="component" value="Unassembled WGS sequence"/>
</dbReference>
<dbReference type="GO" id="GO:0043200">
    <property type="term" value="P:response to amino acid"/>
    <property type="evidence" value="ECO:0007669"/>
    <property type="project" value="TreeGrafter"/>
</dbReference>
<dbReference type="Pfam" id="PF13412">
    <property type="entry name" value="HTH_24"/>
    <property type="match status" value="1"/>
</dbReference>
<dbReference type="InterPro" id="IPR036388">
    <property type="entry name" value="WH-like_DNA-bd_sf"/>
</dbReference>
<dbReference type="Pfam" id="PF01037">
    <property type="entry name" value="AsnC_trans_reg"/>
    <property type="match status" value="1"/>
</dbReference>
<dbReference type="AlphaFoldDB" id="A0A2N5CVE5"/>